<proteinExistence type="predicted"/>
<accession>C5DJH1</accession>
<protein>
    <submittedName>
        <fullName evidence="2">KLTH0F16390p</fullName>
    </submittedName>
</protein>
<dbReference type="OMA" id="NEHALMI"/>
<dbReference type="Gene3D" id="3.90.1410.10">
    <property type="entry name" value="set domain protein methyltransferase, domain 1"/>
    <property type="match status" value="1"/>
</dbReference>
<dbReference type="eggNOG" id="ENOG502RXKP">
    <property type="taxonomic scope" value="Eukaryota"/>
</dbReference>
<dbReference type="STRING" id="559295.C5DJH1"/>
<dbReference type="FunCoup" id="C5DJH1">
    <property type="interactions" value="72"/>
</dbReference>
<dbReference type="GeneID" id="8293130"/>
<organism evidence="2 3">
    <name type="scientific">Lachancea thermotolerans (strain ATCC 56472 / CBS 6340 / NRRL Y-8284)</name>
    <name type="common">Yeast</name>
    <name type="synonym">Kluyveromyces thermotolerans</name>
    <dbReference type="NCBI Taxonomy" id="559295"/>
    <lineage>
        <taxon>Eukaryota</taxon>
        <taxon>Fungi</taxon>
        <taxon>Dikarya</taxon>
        <taxon>Ascomycota</taxon>
        <taxon>Saccharomycotina</taxon>
        <taxon>Saccharomycetes</taxon>
        <taxon>Saccharomycetales</taxon>
        <taxon>Saccharomycetaceae</taxon>
        <taxon>Lachancea</taxon>
    </lineage>
</organism>
<name>C5DJH1_LACTC</name>
<evidence type="ECO:0000313" key="2">
    <source>
        <dbReference type="EMBL" id="CAR24460.1"/>
    </source>
</evidence>
<dbReference type="Proteomes" id="UP000002036">
    <property type="component" value="Chromosome F"/>
</dbReference>
<dbReference type="SUPFAM" id="SSF82199">
    <property type="entry name" value="SET domain"/>
    <property type="match status" value="1"/>
</dbReference>
<evidence type="ECO:0000259" key="1">
    <source>
        <dbReference type="PROSITE" id="PS50280"/>
    </source>
</evidence>
<sequence length="587" mass="67326">MAFQPLGSDDCALATIRDFAELHGAKLNRGFCVGRSEVSEKVRCIGGFVKKKDLDVSKMQKGLVELLRVPAGATFSLETMLQFLDTESYPTQDAEKLTETSVKVKKLFFECCQIPVISSQASETLLLIIYFIIFSGLERNGYALPDPISHYLNGVLLTTEVGSLYSDAFVWKETTDIKLFAQYGFASIYSIFHALSEFSAANFGSENCGAIVSTLMASISSRCLEIPHEEHKGSDDFYVNTTLVPVLDYVNHDNKRVNAHFDVDRSTNDILLVLDMDSCPQNEEVFEVFISYFPVDEVIRFEKSYGFFPQPEGNRVSFMNLCFDKRFNAMQELDVFLFYKWFSVKPCLQFILKDERVYINDTLKQFAELLLPFVPDPRGGFQSCFTYNPNSYRTFACFTSKARGPSEDCFLEECKKLVHESEMNSSEVIGLPQLAWTCHFDAQGEDFARLTKEQCLEVLFGSDELYSRAIDTFQHYLRLYMNWRLYMLQEAKPRLARSSLNLANHESYVVRQYCQQLEQNLPVFWSDVENYENLELTDCALPPPLKCSSYAYKSPGEERQLPSSEEPLTKYPEEEFFQYASFFMKST</sequence>
<dbReference type="KEGG" id="lth:KLTH0F16390g"/>
<feature type="domain" description="SET" evidence="1">
    <location>
        <begin position="29"/>
        <end position="293"/>
    </location>
</feature>
<dbReference type="HOGENOM" id="CLU_026942_0_0_1"/>
<evidence type="ECO:0000313" key="3">
    <source>
        <dbReference type="Proteomes" id="UP000002036"/>
    </source>
</evidence>
<dbReference type="InterPro" id="IPR001214">
    <property type="entry name" value="SET_dom"/>
</dbReference>
<dbReference type="RefSeq" id="XP_002554897.1">
    <property type="nucleotide sequence ID" value="XM_002554851.1"/>
</dbReference>
<dbReference type="OrthoDB" id="441812at2759"/>
<dbReference type="AlphaFoldDB" id="C5DJH1"/>
<dbReference type="InterPro" id="IPR046341">
    <property type="entry name" value="SET_dom_sf"/>
</dbReference>
<keyword evidence="3" id="KW-1185">Reference proteome</keyword>
<reference evidence="2 3" key="1">
    <citation type="journal article" date="2009" name="Genome Res.">
        <title>Comparative genomics of protoploid Saccharomycetaceae.</title>
        <authorList>
            <consortium name="The Genolevures Consortium"/>
            <person name="Souciet J.-L."/>
            <person name="Dujon B."/>
            <person name="Gaillardin C."/>
            <person name="Johnston M."/>
            <person name="Baret P.V."/>
            <person name="Cliften P."/>
            <person name="Sherman D.J."/>
            <person name="Weissenbach J."/>
            <person name="Westhof E."/>
            <person name="Wincker P."/>
            <person name="Jubin C."/>
            <person name="Poulain J."/>
            <person name="Barbe V."/>
            <person name="Segurens B."/>
            <person name="Artiguenave F."/>
            <person name="Anthouard V."/>
            <person name="Vacherie B."/>
            <person name="Val M.-E."/>
            <person name="Fulton R.S."/>
            <person name="Minx P."/>
            <person name="Wilson R."/>
            <person name="Durrens P."/>
            <person name="Jean G."/>
            <person name="Marck C."/>
            <person name="Martin T."/>
            <person name="Nikolski M."/>
            <person name="Rolland T."/>
            <person name="Seret M.-L."/>
            <person name="Casaregola S."/>
            <person name="Despons L."/>
            <person name="Fairhead C."/>
            <person name="Fischer G."/>
            <person name="Lafontaine I."/>
            <person name="Leh V."/>
            <person name="Lemaire M."/>
            <person name="de Montigny J."/>
            <person name="Neuveglise C."/>
            <person name="Thierry A."/>
            <person name="Blanc-Lenfle I."/>
            <person name="Bleykasten C."/>
            <person name="Diffels J."/>
            <person name="Fritsch E."/>
            <person name="Frangeul L."/>
            <person name="Goeffon A."/>
            <person name="Jauniaux N."/>
            <person name="Kachouri-Lafond R."/>
            <person name="Payen C."/>
            <person name="Potier S."/>
            <person name="Pribylova L."/>
            <person name="Ozanne C."/>
            <person name="Richard G.-F."/>
            <person name="Sacerdot C."/>
            <person name="Straub M.-L."/>
            <person name="Talla E."/>
        </authorList>
    </citation>
    <scope>NUCLEOTIDE SEQUENCE [LARGE SCALE GENOMIC DNA]</scope>
    <source>
        <strain evidence="3">ATCC 56472 / CBS 6340 / NRRL Y-8284</strain>
    </source>
</reference>
<dbReference type="EMBL" id="CU928170">
    <property type="protein sequence ID" value="CAR24460.1"/>
    <property type="molecule type" value="Genomic_DNA"/>
</dbReference>
<dbReference type="InParanoid" id="C5DJH1"/>
<gene>
    <name evidence="2" type="ordered locus">KLTH0F16390g</name>
</gene>
<dbReference type="PROSITE" id="PS50280">
    <property type="entry name" value="SET"/>
    <property type="match status" value="1"/>
</dbReference>